<keyword evidence="6 8" id="KW-0408">Iron</keyword>
<dbReference type="InterPro" id="IPR017972">
    <property type="entry name" value="Cyt_P450_CS"/>
</dbReference>
<dbReference type="InterPro" id="IPR001128">
    <property type="entry name" value="Cyt_P450"/>
</dbReference>
<keyword evidence="4 8" id="KW-0479">Metal-binding</keyword>
<dbReference type="RefSeq" id="WP_124708549.1">
    <property type="nucleotide sequence ID" value="NZ_CP033972.1"/>
</dbReference>
<evidence type="ECO:0000256" key="6">
    <source>
        <dbReference type="ARBA" id="ARBA00023004"/>
    </source>
</evidence>
<dbReference type="EC" id="1.14.-.-" evidence="10"/>
<dbReference type="InterPro" id="IPR036396">
    <property type="entry name" value="Cyt_P450_sf"/>
</dbReference>
<sequence>MTEGTSGATLPVESDDVPVYPTPRDAKCPFLPAPEIRELLADGVVLSRVRTWDGRTPWLVTSHAGQRTIMSDPRVSANDHLPGFPHPTQAQAETIHERPKTIFDSDGPEHARLRRMLTNSFTRGRMEKIRPVIQQQTDDLVDAMLGGPNPVDLVEALSLPLPSLMICELLGVPYEDHDFFQEHAKVANAREVTPEENGIAMRTLGGYVTELIEAKMAKPEEDVISDLAQRVSNGDLDLAEASMLGMILLIAGHETSANMITLGAAVLLQNPDQLALVRDMTERKPLAATVEELLRYLTIPHLLERRVALEDIEFEGEVIRAGDGIIAPLPAANFDPAAFPEPEKLDVTRDARHHHAFGWGPHQCIGQQLARIELEVVFGTLFRRVPNLRLAAPFETLRFKGDSLAYGIYELPVAW</sequence>
<evidence type="ECO:0000256" key="9">
    <source>
        <dbReference type="SAM" id="MobiDB-lite"/>
    </source>
</evidence>
<dbReference type="PANTHER" id="PTHR46696:SF1">
    <property type="entry name" value="CYTOCHROME P450 YJIB-RELATED"/>
    <property type="match status" value="1"/>
</dbReference>
<evidence type="ECO:0000256" key="1">
    <source>
        <dbReference type="ARBA" id="ARBA00001971"/>
    </source>
</evidence>
<dbReference type="GO" id="GO:0004497">
    <property type="term" value="F:monooxygenase activity"/>
    <property type="evidence" value="ECO:0007669"/>
    <property type="project" value="UniProtKB-KW"/>
</dbReference>
<dbReference type="AlphaFoldDB" id="A0A3G8JLJ5"/>
<dbReference type="Gene3D" id="1.10.630.10">
    <property type="entry name" value="Cytochrome P450"/>
    <property type="match status" value="1"/>
</dbReference>
<evidence type="ECO:0000256" key="4">
    <source>
        <dbReference type="ARBA" id="ARBA00022723"/>
    </source>
</evidence>
<feature type="region of interest" description="Disordered" evidence="9">
    <location>
        <begin position="1"/>
        <end position="20"/>
    </location>
</feature>
<keyword evidence="3 8" id="KW-0349">Heme</keyword>
<evidence type="ECO:0000256" key="7">
    <source>
        <dbReference type="ARBA" id="ARBA00023033"/>
    </source>
</evidence>
<name>A0A3G8JLJ5_9ACTN</name>
<accession>A0A3G8JLJ5</accession>
<dbReference type="FunFam" id="1.10.630.10:FF:000018">
    <property type="entry name" value="Cytochrome P450 monooxygenase"/>
    <property type="match status" value="1"/>
</dbReference>
<dbReference type="PROSITE" id="PS00086">
    <property type="entry name" value="CYTOCHROME_P450"/>
    <property type="match status" value="1"/>
</dbReference>
<protein>
    <submittedName>
        <fullName evidence="10">Cytochrome P450-SU2</fullName>
        <ecNumber evidence="10">1.14.-.-</ecNumber>
    </submittedName>
</protein>
<reference evidence="10 11" key="1">
    <citation type="submission" date="2018-11" db="EMBL/GenBank/DDBJ databases">
        <title>Gordonia insulae sp. nov., isolated from an island soil.</title>
        <authorList>
            <person name="Kim Y.S."/>
            <person name="Kim S.B."/>
        </authorList>
    </citation>
    <scope>NUCLEOTIDE SEQUENCE [LARGE SCALE GENOMIC DNA]</scope>
    <source>
        <strain evidence="10 11">MMS17-SY073</strain>
    </source>
</reference>
<comment type="cofactor">
    <cofactor evidence="1">
        <name>heme</name>
        <dbReference type="ChEBI" id="CHEBI:30413"/>
    </cofactor>
</comment>
<dbReference type="EMBL" id="CP033972">
    <property type="protein sequence ID" value="AZG45957.1"/>
    <property type="molecule type" value="Genomic_DNA"/>
</dbReference>
<dbReference type="GO" id="GO:0016705">
    <property type="term" value="F:oxidoreductase activity, acting on paired donors, with incorporation or reduction of molecular oxygen"/>
    <property type="evidence" value="ECO:0007669"/>
    <property type="project" value="InterPro"/>
</dbReference>
<dbReference type="GO" id="GO:0005506">
    <property type="term" value="F:iron ion binding"/>
    <property type="evidence" value="ECO:0007669"/>
    <property type="project" value="InterPro"/>
</dbReference>
<dbReference type="PRINTS" id="PR00359">
    <property type="entry name" value="BP450"/>
</dbReference>
<dbReference type="PRINTS" id="PR00385">
    <property type="entry name" value="P450"/>
</dbReference>
<evidence type="ECO:0000313" key="11">
    <source>
        <dbReference type="Proteomes" id="UP000271469"/>
    </source>
</evidence>
<evidence type="ECO:0000256" key="3">
    <source>
        <dbReference type="ARBA" id="ARBA00022617"/>
    </source>
</evidence>
<evidence type="ECO:0000256" key="2">
    <source>
        <dbReference type="ARBA" id="ARBA00010617"/>
    </source>
</evidence>
<dbReference type="SUPFAM" id="SSF48264">
    <property type="entry name" value="Cytochrome P450"/>
    <property type="match status" value="1"/>
</dbReference>
<dbReference type="GO" id="GO:0020037">
    <property type="term" value="F:heme binding"/>
    <property type="evidence" value="ECO:0007669"/>
    <property type="project" value="InterPro"/>
</dbReference>
<organism evidence="10 11">
    <name type="scientific">Gordonia insulae</name>
    <dbReference type="NCBI Taxonomy" id="2420509"/>
    <lineage>
        <taxon>Bacteria</taxon>
        <taxon>Bacillati</taxon>
        <taxon>Actinomycetota</taxon>
        <taxon>Actinomycetes</taxon>
        <taxon>Mycobacteriales</taxon>
        <taxon>Gordoniaceae</taxon>
        <taxon>Gordonia</taxon>
    </lineage>
</organism>
<dbReference type="OrthoDB" id="3664945at2"/>
<evidence type="ECO:0000256" key="5">
    <source>
        <dbReference type="ARBA" id="ARBA00023002"/>
    </source>
</evidence>
<gene>
    <name evidence="10" type="ORF">D7316_02557</name>
</gene>
<dbReference type="Pfam" id="PF00067">
    <property type="entry name" value="p450"/>
    <property type="match status" value="1"/>
</dbReference>
<dbReference type="InterPro" id="IPR002397">
    <property type="entry name" value="Cyt_P450_B"/>
</dbReference>
<keyword evidence="5 8" id="KW-0560">Oxidoreductase</keyword>
<evidence type="ECO:0000313" key="10">
    <source>
        <dbReference type="EMBL" id="AZG45957.1"/>
    </source>
</evidence>
<keyword evidence="11" id="KW-1185">Reference proteome</keyword>
<dbReference type="KEGG" id="gom:D7316_02557"/>
<dbReference type="Proteomes" id="UP000271469">
    <property type="component" value="Chromosome"/>
</dbReference>
<evidence type="ECO:0000256" key="8">
    <source>
        <dbReference type="RuleBase" id="RU000461"/>
    </source>
</evidence>
<dbReference type="CDD" id="cd11030">
    <property type="entry name" value="CYP105-like"/>
    <property type="match status" value="1"/>
</dbReference>
<dbReference type="PANTHER" id="PTHR46696">
    <property type="entry name" value="P450, PUTATIVE (EUROFUNG)-RELATED"/>
    <property type="match status" value="1"/>
</dbReference>
<keyword evidence="7 8" id="KW-0503">Monooxygenase</keyword>
<proteinExistence type="inferred from homology"/>
<comment type="similarity">
    <text evidence="2 8">Belongs to the cytochrome P450 family.</text>
</comment>